<feature type="domain" description="Nucleoporin Nup133/Nup155-like C-terminal" evidence="5">
    <location>
        <begin position="654"/>
        <end position="1318"/>
    </location>
</feature>
<dbReference type="EMBL" id="KN840446">
    <property type="protein sequence ID" value="KIP11403.1"/>
    <property type="molecule type" value="Genomic_DNA"/>
</dbReference>
<sequence>MQLLHAAKPAPAVDLPALQGAGRVLHDRLVKDAQAVPELGDMLTIPGVPSSASYSVFPDDHRVPFQKRRLIAIPEGLFQYYNTASVTTHMGLMPEINRVWISIDHNLFLWDYLGGEELSSFTDQPDVITHVALVKPKPGVFIDEITSLLVICTPISVLLLGVSSTPSPSNHPGHSEVKLYATEMSVQTEVEMTSVIGTSDGRIFMCGLQDGSLYELHYQEKEGWFGKRVQLINHSIGGVQSFLPMFGAPKTDDRIVSLVSDQPRNCFYALTAQNGISVYKASGEKAVQHTQTLSHLHKAAQDKAPKSPAITPQTFSIVNLHVIAPGHSQNDVHLVAVSSNGLRLYFSPGISGYGYNYGTGPSPSSGQRILQLTHVRLPPSNLLHPDEQAQQFPPALPGYGAAAPPPERAARPFIVKDLDNSCIEAGLVVAAQPGDIDGMDFILCLSPDLTKIGSFGQLNGPQTQQAAYPNAYGGSPGPTRPLLTEYATLLAIPGRTWAMAPVPRSSLAAAAISPANSPAPSGLNELATQFSEPPQQFMILTNVGLTFLAKRRALDYLKAVIEEFQVEGSAQPLIQFRDSFGRDQTCAMLLAIASGNTFLDIGDQSALGAMTTVSPDLAAVAKQAFYDFGERPMWAERTTYGTGDATSSGTATFSGRREGLALYFARLVRPLWLAKVTRPGPNVLAESNISDEVLITVQKNLYVLKDFLDKNPHLFHSAPGDHTGARAAAISEQEAWKAEQSSVSQLLSLLGRTIEAISFILLLSDHRLGELVSQCDSTVQKLINSLSYEQLITSQDGITVSRSLVNVVINQQIGQQISVDTISEVLQQRCGSFCSTDDVLLYKAKENVRKAVETHNPAEQQKWLSDSLRLFTKGARILDIEKLREIVGDYQHLRYAKGAVELPLYCAQAFDIDAQGAEYWAAGFPVNDPRAELWKRRSYCYDLVLDSISNFEELAKAGSPASDDLEAVRTHAYALAFASEDEMFHSTLYDWLIQRSLADELLEMRPVYLEAHLRREPITVQKYQLLWQFYVKDGQPLRAAEVLGALADSTDFEVSLEQRLEYLTLAVGNAKSHPISSAGQHETAIAFLTDLEEKLEVAQVQLEMLSILQPHANDPGESGAKVHMLGKRLFSITDLYQLFAEPFDLPVMKLLIFHVSGHRDETLVRPIWNRIVEEATDEVEPKIGADRIMSKVISLGQRFYPSDGAFPARYVASLLVRFELSNKGVLPYGWAPRILIQCGMPYHEVWDIFHEMYESQIPPFNDQANVQAVSSDIATLLTDWLEDVRRPQSFASRSEFPVYRIDQAIEQYLAELEPSQTETKNAYETIKRQLRRNW</sequence>
<dbReference type="GO" id="GO:0017056">
    <property type="term" value="F:structural constituent of nuclear pore"/>
    <property type="evidence" value="ECO:0007669"/>
    <property type="project" value="InterPro"/>
</dbReference>
<evidence type="ECO:0000256" key="3">
    <source>
        <dbReference type="ARBA" id="ARBA00022448"/>
    </source>
</evidence>
<dbReference type="InterPro" id="IPR042538">
    <property type="entry name" value="Nucleoporin_Nup155_C_3"/>
</dbReference>
<evidence type="ECO:0000259" key="6">
    <source>
        <dbReference type="Pfam" id="PF08801"/>
    </source>
</evidence>
<dbReference type="Gene3D" id="1.25.40.440">
    <property type="entry name" value="Nucleoporin, helical domain, central subdomain"/>
    <property type="match status" value="1"/>
</dbReference>
<evidence type="ECO:0000256" key="4">
    <source>
        <dbReference type="ARBA" id="ARBA00023242"/>
    </source>
</evidence>
<keyword evidence="3" id="KW-0813">Transport</keyword>
<dbReference type="FunFam" id="1.25.40.440:FF:000001">
    <property type="entry name" value="Nuclear pore complex subunit"/>
    <property type="match status" value="1"/>
</dbReference>
<dbReference type="GO" id="GO:0000972">
    <property type="term" value="P:transcription-dependent tethering of RNA polymerase II gene DNA at nuclear periphery"/>
    <property type="evidence" value="ECO:0007669"/>
    <property type="project" value="TreeGrafter"/>
</dbReference>
<dbReference type="InterPro" id="IPR004870">
    <property type="entry name" value="Nucleoporin_Nup155"/>
</dbReference>
<comment type="subcellular location">
    <subcellularLocation>
        <location evidence="1">Nucleus</location>
    </subcellularLocation>
</comment>
<dbReference type="PANTHER" id="PTHR10350:SF6">
    <property type="entry name" value="NUCLEAR PORE COMPLEX PROTEIN NUP155"/>
    <property type="match status" value="1"/>
</dbReference>
<evidence type="ECO:0000256" key="2">
    <source>
        <dbReference type="ARBA" id="ARBA00007373"/>
    </source>
</evidence>
<reference evidence="7 8" key="1">
    <citation type="journal article" date="2014" name="PLoS Genet.">
        <title>Analysis of the Phlebiopsis gigantea genome, transcriptome and secretome provides insight into its pioneer colonization strategies of wood.</title>
        <authorList>
            <person name="Hori C."/>
            <person name="Ishida T."/>
            <person name="Igarashi K."/>
            <person name="Samejima M."/>
            <person name="Suzuki H."/>
            <person name="Master E."/>
            <person name="Ferreira P."/>
            <person name="Ruiz-Duenas F.J."/>
            <person name="Held B."/>
            <person name="Canessa P."/>
            <person name="Larrondo L.F."/>
            <person name="Schmoll M."/>
            <person name="Druzhinina I.S."/>
            <person name="Kubicek C.P."/>
            <person name="Gaskell J.A."/>
            <person name="Kersten P."/>
            <person name="St John F."/>
            <person name="Glasner J."/>
            <person name="Sabat G."/>
            <person name="Splinter BonDurant S."/>
            <person name="Syed K."/>
            <person name="Yadav J."/>
            <person name="Mgbeahuruike A.C."/>
            <person name="Kovalchuk A."/>
            <person name="Asiegbu F.O."/>
            <person name="Lackner G."/>
            <person name="Hoffmeister D."/>
            <person name="Rencoret J."/>
            <person name="Gutierrez A."/>
            <person name="Sun H."/>
            <person name="Lindquist E."/>
            <person name="Barry K."/>
            <person name="Riley R."/>
            <person name="Grigoriev I.V."/>
            <person name="Henrissat B."/>
            <person name="Kues U."/>
            <person name="Berka R.M."/>
            <person name="Martinez A.T."/>
            <person name="Covert S.F."/>
            <person name="Blanchette R.A."/>
            <person name="Cullen D."/>
        </authorList>
    </citation>
    <scope>NUCLEOTIDE SEQUENCE [LARGE SCALE GENOMIC DNA]</scope>
    <source>
        <strain evidence="7 8">11061_1 CR5-6</strain>
    </source>
</reference>
<dbReference type="InterPro" id="IPR042537">
    <property type="entry name" value="Nucleoporin_Nup155_C_2"/>
</dbReference>
<organism evidence="7 8">
    <name type="scientific">Phlebiopsis gigantea (strain 11061_1 CR5-6)</name>
    <name type="common">White-rot fungus</name>
    <name type="synonym">Peniophora gigantea</name>
    <dbReference type="NCBI Taxonomy" id="745531"/>
    <lineage>
        <taxon>Eukaryota</taxon>
        <taxon>Fungi</taxon>
        <taxon>Dikarya</taxon>
        <taxon>Basidiomycota</taxon>
        <taxon>Agaricomycotina</taxon>
        <taxon>Agaricomycetes</taxon>
        <taxon>Polyporales</taxon>
        <taxon>Phanerochaetaceae</taxon>
        <taxon>Phlebiopsis</taxon>
    </lineage>
</organism>
<evidence type="ECO:0000256" key="1">
    <source>
        <dbReference type="ARBA" id="ARBA00004123"/>
    </source>
</evidence>
<gene>
    <name evidence="7" type="ORF">PHLGIDRAFT_21614</name>
</gene>
<dbReference type="InterPro" id="IPR042533">
    <property type="entry name" value="Nucleoporin_Nup155_C_1"/>
</dbReference>
<proteinExistence type="inferred from homology"/>
<dbReference type="OrthoDB" id="338970at2759"/>
<dbReference type="InterPro" id="IPR011041">
    <property type="entry name" value="Quinoprot_gluc/sorb_DH_b-prop"/>
</dbReference>
<dbReference type="Gene3D" id="1.20.58.1780">
    <property type="match status" value="1"/>
</dbReference>
<dbReference type="SUPFAM" id="SSF50952">
    <property type="entry name" value="Soluble quinoprotein glucose dehydrogenase"/>
    <property type="match status" value="1"/>
</dbReference>
<evidence type="ECO:0000259" key="5">
    <source>
        <dbReference type="Pfam" id="PF03177"/>
    </source>
</evidence>
<dbReference type="Pfam" id="PF03177">
    <property type="entry name" value="Nucleoporin_C"/>
    <property type="match status" value="1"/>
</dbReference>
<name>A0A0C3PUN1_PHLG1</name>
<dbReference type="GO" id="GO:0036228">
    <property type="term" value="P:protein localization to nuclear inner membrane"/>
    <property type="evidence" value="ECO:0007669"/>
    <property type="project" value="TreeGrafter"/>
</dbReference>
<dbReference type="GO" id="GO:0006405">
    <property type="term" value="P:RNA export from nucleus"/>
    <property type="evidence" value="ECO:0007669"/>
    <property type="project" value="TreeGrafter"/>
</dbReference>
<dbReference type="Pfam" id="PF08801">
    <property type="entry name" value="Nucleoporin_N"/>
    <property type="match status" value="1"/>
</dbReference>
<dbReference type="GO" id="GO:0006606">
    <property type="term" value="P:protein import into nucleus"/>
    <property type="evidence" value="ECO:0007669"/>
    <property type="project" value="TreeGrafter"/>
</dbReference>
<dbReference type="InterPro" id="IPR014908">
    <property type="entry name" value="Nucleoporin_Nup133/Nup155_N"/>
</dbReference>
<keyword evidence="4" id="KW-0539">Nucleus</keyword>
<keyword evidence="8" id="KW-1185">Reference proteome</keyword>
<dbReference type="PANTHER" id="PTHR10350">
    <property type="entry name" value="NUCLEAR PORE COMPLEX PROTEIN NUP155"/>
    <property type="match status" value="1"/>
</dbReference>
<dbReference type="STRING" id="745531.A0A0C3PUN1"/>
<dbReference type="HOGENOM" id="CLU_000429_0_1_1"/>
<dbReference type="Gene3D" id="1.25.40.450">
    <property type="entry name" value="Nucleoporin, helical domain, N-terminal subdomain"/>
    <property type="match status" value="1"/>
</dbReference>
<evidence type="ECO:0000313" key="8">
    <source>
        <dbReference type="Proteomes" id="UP000053257"/>
    </source>
</evidence>
<comment type="similarity">
    <text evidence="2">Belongs to the non-repetitive/WGA-negative nucleoporin family.</text>
</comment>
<feature type="domain" description="Nucleoporin Nup133/Nup155-like N-terminal" evidence="6">
    <location>
        <begin position="70"/>
        <end position="383"/>
    </location>
</feature>
<protein>
    <recommendedName>
        <fullName evidence="9">Nucleoporin</fullName>
    </recommendedName>
</protein>
<accession>A0A0C3PUN1</accession>
<evidence type="ECO:0008006" key="9">
    <source>
        <dbReference type="Google" id="ProtNLM"/>
    </source>
</evidence>
<dbReference type="GO" id="GO:0044611">
    <property type="term" value="C:nuclear pore inner ring"/>
    <property type="evidence" value="ECO:0007669"/>
    <property type="project" value="TreeGrafter"/>
</dbReference>
<evidence type="ECO:0000313" key="7">
    <source>
        <dbReference type="EMBL" id="KIP11403.1"/>
    </source>
</evidence>
<dbReference type="InterPro" id="IPR007187">
    <property type="entry name" value="Nucleoporin_Nup133/Nup155_C"/>
</dbReference>
<dbReference type="Proteomes" id="UP000053257">
    <property type="component" value="Unassembled WGS sequence"/>
</dbReference>
<dbReference type="Gene3D" id="1.20.120.1880">
    <property type="entry name" value="Nucleoporin, helical C-terminal domain"/>
    <property type="match status" value="1"/>
</dbReference>